<organism evidence="1 2">
    <name type="scientific">Candidatus Falkowbacteria bacterium CG02_land_8_20_14_3_00_36_14</name>
    <dbReference type="NCBI Taxonomy" id="1974560"/>
    <lineage>
        <taxon>Bacteria</taxon>
        <taxon>Candidatus Falkowiibacteriota</taxon>
    </lineage>
</organism>
<dbReference type="SUPFAM" id="SSF50494">
    <property type="entry name" value="Trypsin-like serine proteases"/>
    <property type="match status" value="1"/>
</dbReference>
<dbReference type="InterPro" id="IPR001940">
    <property type="entry name" value="Peptidase_S1C"/>
</dbReference>
<evidence type="ECO:0000313" key="2">
    <source>
        <dbReference type="Proteomes" id="UP000228896"/>
    </source>
</evidence>
<dbReference type="GO" id="GO:0006508">
    <property type="term" value="P:proteolysis"/>
    <property type="evidence" value="ECO:0007669"/>
    <property type="project" value="InterPro"/>
</dbReference>
<dbReference type="EMBL" id="PETS01000059">
    <property type="protein sequence ID" value="PIV51525.1"/>
    <property type="molecule type" value="Genomic_DNA"/>
</dbReference>
<dbReference type="InterPro" id="IPR009003">
    <property type="entry name" value="Peptidase_S1_PA"/>
</dbReference>
<evidence type="ECO:0000313" key="1">
    <source>
        <dbReference type="EMBL" id="PIV51525.1"/>
    </source>
</evidence>
<accession>A0A2M7DP22</accession>
<dbReference type="Pfam" id="PF13365">
    <property type="entry name" value="Trypsin_2"/>
    <property type="match status" value="1"/>
</dbReference>
<gene>
    <name evidence="1" type="ORF">COS18_02625</name>
</gene>
<dbReference type="Gene3D" id="2.40.10.120">
    <property type="match status" value="1"/>
</dbReference>
<protein>
    <submittedName>
        <fullName evidence="1">Uncharacterized protein</fullName>
    </submittedName>
</protein>
<comment type="caution">
    <text evidence="1">The sequence shown here is derived from an EMBL/GenBank/DDBJ whole genome shotgun (WGS) entry which is preliminary data.</text>
</comment>
<dbReference type="GO" id="GO:0004252">
    <property type="term" value="F:serine-type endopeptidase activity"/>
    <property type="evidence" value="ECO:0007669"/>
    <property type="project" value="InterPro"/>
</dbReference>
<name>A0A2M7DP22_9BACT</name>
<dbReference type="PRINTS" id="PR00834">
    <property type="entry name" value="PROTEASES2C"/>
</dbReference>
<sequence length="341" mass="37122">MNLPGTAGCLVGFIDNYGDEPYFGDRQIADIYKVSGNADVAVLKLKNPSNINLASVNISQSNSSNIKLGEILTTYGYPAKFGTKITYTSGDFSGVDGSYLKTTAIIEHGNSGGGAYLKNGSFIGIPTAVVKGSLNSMGYLLSVNTVNGWLNNLVAYNNNSNNNNYSRVSAILDNIDLNALGSLGLFITGDEANIKTETESQKVIAEEKKLVTKIDNSLSKRMNGNILLQVEKNGEGWYVNPDDKKKYYLGRSADAFSIMRNLGLGIKHDELTKYLNSKFSSRLSGKILLDVEQNGEAYYVNPKDLKEYFLNRPADAFKVMRDLGLGITNADIRKIGVGEIK</sequence>
<dbReference type="Proteomes" id="UP000228896">
    <property type="component" value="Unassembled WGS sequence"/>
</dbReference>
<dbReference type="AlphaFoldDB" id="A0A2M7DP22"/>
<reference evidence="2" key="1">
    <citation type="submission" date="2017-09" db="EMBL/GenBank/DDBJ databases">
        <title>Depth-based differentiation of microbial function through sediment-hosted aquifers and enrichment of novel symbionts in the deep terrestrial subsurface.</title>
        <authorList>
            <person name="Probst A.J."/>
            <person name="Ladd B."/>
            <person name="Jarett J.K."/>
            <person name="Geller-Mcgrath D.E."/>
            <person name="Sieber C.M.K."/>
            <person name="Emerson J.B."/>
            <person name="Anantharaman K."/>
            <person name="Thomas B.C."/>
            <person name="Malmstrom R."/>
            <person name="Stieglmeier M."/>
            <person name="Klingl A."/>
            <person name="Woyke T."/>
            <person name="Ryan C.M."/>
            <person name="Banfield J.F."/>
        </authorList>
    </citation>
    <scope>NUCLEOTIDE SEQUENCE [LARGE SCALE GENOMIC DNA]</scope>
</reference>
<proteinExistence type="predicted"/>